<sequence>MSTPFAGHAPTFRAQTCIAPDRMAHLARDISEEVHGGFPRAFIQFDGASPGQLSFSVRTRLTRTALMTFDLDITQRIDGFTSLRSTVCDAMPRGGQAPYLASLTRPLGVEIYRRYTRELASALARFDPLSTAVIVDPGHRP</sequence>
<proteinExistence type="predicted"/>
<accession>A0A6S6P2L9</accession>
<dbReference type="Proteomes" id="UP000515734">
    <property type="component" value="Chromosome"/>
</dbReference>
<organism evidence="1 2">
    <name type="scientific">Mycolicibacterium litorale</name>
    <dbReference type="NCBI Taxonomy" id="758802"/>
    <lineage>
        <taxon>Bacteria</taxon>
        <taxon>Bacillati</taxon>
        <taxon>Actinomycetota</taxon>
        <taxon>Actinomycetes</taxon>
        <taxon>Mycobacteriales</taxon>
        <taxon>Mycobacteriaceae</taxon>
        <taxon>Mycolicibacterium</taxon>
    </lineage>
</organism>
<dbReference type="EMBL" id="AP023287">
    <property type="protein sequence ID" value="BCI50930.1"/>
    <property type="molecule type" value="Genomic_DNA"/>
</dbReference>
<dbReference type="AlphaFoldDB" id="A0A6S6P2L9"/>
<dbReference type="RefSeq" id="WP_185293969.1">
    <property type="nucleotide sequence ID" value="NZ_AP023287.1"/>
</dbReference>
<name>A0A6S6P2L9_9MYCO</name>
<reference evidence="1 2" key="1">
    <citation type="submission" date="2020-07" db="EMBL/GenBank/DDBJ databases">
        <title>Complete genome sequence of Mycolicibacterium litorale like strain isolated from cardiac implantable electronic device infection.</title>
        <authorList>
            <person name="Fukano H."/>
            <person name="Miyama H."/>
            <person name="Hoshino Y."/>
        </authorList>
    </citation>
    <scope>NUCLEOTIDE SEQUENCE [LARGE SCALE GENOMIC DNA]</scope>
    <source>
        <strain evidence="1 2">NIIDNTM18</strain>
    </source>
</reference>
<evidence type="ECO:0000313" key="1">
    <source>
        <dbReference type="EMBL" id="BCI50930.1"/>
    </source>
</evidence>
<gene>
    <name evidence="1" type="ORF">NIIDNTM18_02080</name>
</gene>
<protein>
    <submittedName>
        <fullName evidence="1">Uncharacterized protein</fullName>
    </submittedName>
</protein>
<evidence type="ECO:0000313" key="2">
    <source>
        <dbReference type="Proteomes" id="UP000515734"/>
    </source>
</evidence>